<evidence type="ECO:0000256" key="1">
    <source>
        <dbReference type="ARBA" id="ARBA00001947"/>
    </source>
</evidence>
<dbReference type="InterPro" id="IPR011032">
    <property type="entry name" value="GroES-like_sf"/>
</dbReference>
<gene>
    <name evidence="6" type="ORF">FOMPIDRAFT_1164416</name>
</gene>
<evidence type="ECO:0000259" key="5">
    <source>
        <dbReference type="Pfam" id="PF08240"/>
    </source>
</evidence>
<dbReference type="Gene3D" id="3.90.180.10">
    <property type="entry name" value="Medium-chain alcohol dehydrogenases, catalytic domain"/>
    <property type="match status" value="1"/>
</dbReference>
<dbReference type="eggNOG" id="KOG0024">
    <property type="taxonomic scope" value="Eukaryota"/>
</dbReference>
<dbReference type="InParanoid" id="S8FLH8"/>
<name>S8FLH8_FOMSC</name>
<evidence type="ECO:0000256" key="2">
    <source>
        <dbReference type="ARBA" id="ARBA00022723"/>
    </source>
</evidence>
<keyword evidence="3" id="KW-0862">Zinc</keyword>
<accession>S8FLH8</accession>
<protein>
    <submittedName>
        <fullName evidence="6">Uncharacterized protein</fullName>
    </submittedName>
</protein>
<dbReference type="OrthoDB" id="3941538at2759"/>
<dbReference type="Gene3D" id="3.40.50.720">
    <property type="entry name" value="NAD(P)-binding Rossmann-like Domain"/>
    <property type="match status" value="1"/>
</dbReference>
<dbReference type="EMBL" id="KE504159">
    <property type="protein sequence ID" value="EPS99154.1"/>
    <property type="molecule type" value="Genomic_DNA"/>
</dbReference>
<feature type="domain" description="Alcohol dehydrogenase-like N-terminal" evidence="5">
    <location>
        <begin position="34"/>
        <end position="147"/>
    </location>
</feature>
<keyword evidence="2" id="KW-0479">Metal-binding</keyword>
<evidence type="ECO:0000259" key="4">
    <source>
        <dbReference type="Pfam" id="PF00107"/>
    </source>
</evidence>
<dbReference type="GO" id="GO:0046872">
    <property type="term" value="F:metal ion binding"/>
    <property type="evidence" value="ECO:0007669"/>
    <property type="project" value="UniProtKB-KW"/>
</dbReference>
<feature type="domain" description="Alcohol dehydrogenase-like C-terminal" evidence="4">
    <location>
        <begin position="262"/>
        <end position="370"/>
    </location>
</feature>
<dbReference type="PANTHER" id="PTHR42813">
    <property type="entry name" value="ZINC-TYPE ALCOHOL DEHYDROGENASE-LIKE"/>
    <property type="match status" value="1"/>
</dbReference>
<dbReference type="SUPFAM" id="SSF51735">
    <property type="entry name" value="NAD(P)-binding Rossmann-fold domains"/>
    <property type="match status" value="1"/>
</dbReference>
<evidence type="ECO:0000313" key="7">
    <source>
        <dbReference type="Proteomes" id="UP000015241"/>
    </source>
</evidence>
<organism evidence="6 7">
    <name type="scientific">Fomitopsis schrenkii</name>
    <name type="common">Brown rot fungus</name>
    <dbReference type="NCBI Taxonomy" id="2126942"/>
    <lineage>
        <taxon>Eukaryota</taxon>
        <taxon>Fungi</taxon>
        <taxon>Dikarya</taxon>
        <taxon>Basidiomycota</taxon>
        <taxon>Agaricomycotina</taxon>
        <taxon>Agaricomycetes</taxon>
        <taxon>Polyporales</taxon>
        <taxon>Fomitopsis</taxon>
    </lineage>
</organism>
<sequence length="435" mass="46686">MRGQLDGTQRAVKWYPPSYDIRVETVPIPRILEPDDAIIKIKLAGLCGSDLHIYRGHEDVDAELICGHELIGEVVALGSSFHPGASARPELYSSLKIGDKVVSPFTVSCGECHFCRVGFTCRCIHSTLFGIPILPGGQAQYARIPKAGGTLFNLTALAKSNPQVLELADSSLLLLADILPTGVFAALQALQHPKLSPLLTGSAYPSSSFVPESVLKFAELGVVRPLETEDRALTVAIVGLGPVGVCAAVSLLHMLESIQKDKGIDYRVVAIDPNESRRTKMDAVYAKIGGKDKRSRAFVVAAIDEAKELAGLWTGGAGCNAVLEVVGNNSALELAYALVRPFGIISSVGVHQEPPLPFTGRDVYNKNVSFDFGRCPVRAMFPLALEVLAKHQDVFGGIGEVSSLVEKVVPLDQAAESYKLFDQGKCGKILFDPWI</sequence>
<evidence type="ECO:0000256" key="3">
    <source>
        <dbReference type="ARBA" id="ARBA00022833"/>
    </source>
</evidence>
<dbReference type="InterPro" id="IPR036291">
    <property type="entry name" value="NAD(P)-bd_dom_sf"/>
</dbReference>
<evidence type="ECO:0000313" key="6">
    <source>
        <dbReference type="EMBL" id="EPS99154.1"/>
    </source>
</evidence>
<reference evidence="6 7" key="1">
    <citation type="journal article" date="2012" name="Science">
        <title>The Paleozoic origin of enzymatic lignin decomposition reconstructed from 31 fungal genomes.</title>
        <authorList>
            <person name="Floudas D."/>
            <person name="Binder M."/>
            <person name="Riley R."/>
            <person name="Barry K."/>
            <person name="Blanchette R.A."/>
            <person name="Henrissat B."/>
            <person name="Martinez A.T."/>
            <person name="Otillar R."/>
            <person name="Spatafora J.W."/>
            <person name="Yadav J.S."/>
            <person name="Aerts A."/>
            <person name="Benoit I."/>
            <person name="Boyd A."/>
            <person name="Carlson A."/>
            <person name="Copeland A."/>
            <person name="Coutinho P.M."/>
            <person name="de Vries R.P."/>
            <person name="Ferreira P."/>
            <person name="Findley K."/>
            <person name="Foster B."/>
            <person name="Gaskell J."/>
            <person name="Glotzer D."/>
            <person name="Gorecki P."/>
            <person name="Heitman J."/>
            <person name="Hesse C."/>
            <person name="Hori C."/>
            <person name="Igarashi K."/>
            <person name="Jurgens J.A."/>
            <person name="Kallen N."/>
            <person name="Kersten P."/>
            <person name="Kohler A."/>
            <person name="Kuees U."/>
            <person name="Kumar T.K.A."/>
            <person name="Kuo A."/>
            <person name="LaButti K."/>
            <person name="Larrondo L.F."/>
            <person name="Lindquist E."/>
            <person name="Ling A."/>
            <person name="Lombard V."/>
            <person name="Lucas S."/>
            <person name="Lundell T."/>
            <person name="Martin R."/>
            <person name="McLaughlin D.J."/>
            <person name="Morgenstern I."/>
            <person name="Morin E."/>
            <person name="Murat C."/>
            <person name="Nagy L.G."/>
            <person name="Nolan M."/>
            <person name="Ohm R.A."/>
            <person name="Patyshakuliyeva A."/>
            <person name="Rokas A."/>
            <person name="Ruiz-Duenas F.J."/>
            <person name="Sabat G."/>
            <person name="Salamov A."/>
            <person name="Samejima M."/>
            <person name="Schmutz J."/>
            <person name="Slot J.C."/>
            <person name="St John F."/>
            <person name="Stenlid J."/>
            <person name="Sun H."/>
            <person name="Sun S."/>
            <person name="Syed K."/>
            <person name="Tsang A."/>
            <person name="Wiebenga A."/>
            <person name="Young D."/>
            <person name="Pisabarro A."/>
            <person name="Eastwood D.C."/>
            <person name="Martin F."/>
            <person name="Cullen D."/>
            <person name="Grigoriev I.V."/>
            <person name="Hibbett D.S."/>
        </authorList>
    </citation>
    <scope>NUCLEOTIDE SEQUENCE</scope>
    <source>
        <strain evidence="7">FP-58527</strain>
    </source>
</reference>
<comment type="cofactor">
    <cofactor evidence="1">
        <name>Zn(2+)</name>
        <dbReference type="ChEBI" id="CHEBI:29105"/>
    </cofactor>
</comment>
<dbReference type="SUPFAM" id="SSF50129">
    <property type="entry name" value="GroES-like"/>
    <property type="match status" value="1"/>
</dbReference>
<keyword evidence="7" id="KW-1185">Reference proteome</keyword>
<dbReference type="Pfam" id="PF08240">
    <property type="entry name" value="ADH_N"/>
    <property type="match status" value="1"/>
</dbReference>
<dbReference type="Pfam" id="PF00107">
    <property type="entry name" value="ADH_zinc_N"/>
    <property type="match status" value="1"/>
</dbReference>
<dbReference type="HOGENOM" id="CLU_026673_11_3_1"/>
<dbReference type="PANTHER" id="PTHR42813:SF2">
    <property type="entry name" value="DEHYDROGENASE, ZINC-CONTAINING, PUTATIVE (AFU_ORTHOLOGUE AFUA_2G02810)-RELATED"/>
    <property type="match status" value="1"/>
</dbReference>
<dbReference type="InterPro" id="IPR013149">
    <property type="entry name" value="ADH-like_C"/>
</dbReference>
<dbReference type="STRING" id="743788.S8FLH8"/>
<proteinExistence type="predicted"/>
<dbReference type="Proteomes" id="UP000015241">
    <property type="component" value="Unassembled WGS sequence"/>
</dbReference>
<dbReference type="InterPro" id="IPR013154">
    <property type="entry name" value="ADH-like_N"/>
</dbReference>
<dbReference type="AlphaFoldDB" id="S8FLH8"/>